<dbReference type="InterPro" id="IPR006575">
    <property type="entry name" value="RWD_dom"/>
</dbReference>
<name>A0A813PWP6_9BILA</name>
<organism evidence="2 5">
    <name type="scientific">Adineta steineri</name>
    <dbReference type="NCBI Taxonomy" id="433720"/>
    <lineage>
        <taxon>Eukaryota</taxon>
        <taxon>Metazoa</taxon>
        <taxon>Spiralia</taxon>
        <taxon>Gnathifera</taxon>
        <taxon>Rotifera</taxon>
        <taxon>Eurotatoria</taxon>
        <taxon>Bdelloidea</taxon>
        <taxon>Adinetida</taxon>
        <taxon>Adinetidae</taxon>
        <taxon>Adineta</taxon>
    </lineage>
</organism>
<protein>
    <recommendedName>
        <fullName evidence="1">RWD domain-containing protein</fullName>
    </recommendedName>
</protein>
<evidence type="ECO:0000313" key="4">
    <source>
        <dbReference type="Proteomes" id="UP000663832"/>
    </source>
</evidence>
<gene>
    <name evidence="2" type="ORF">BJG266_LOCUS2893</name>
    <name evidence="3" type="ORF">QVE165_LOCUS4841</name>
</gene>
<sequence length="77" mass="8767">MDEELNILISIYLDGLIINYDNPISLNTTIYSNGDENELDHDKRLLCIALIAKLSSTYRDLNSPKITLCRPRGLIDE</sequence>
<evidence type="ECO:0000313" key="5">
    <source>
        <dbReference type="Proteomes" id="UP000663877"/>
    </source>
</evidence>
<dbReference type="OrthoDB" id="432311at2759"/>
<dbReference type="Proteomes" id="UP000663877">
    <property type="component" value="Unassembled WGS sequence"/>
</dbReference>
<dbReference type="Proteomes" id="UP000663832">
    <property type="component" value="Unassembled WGS sequence"/>
</dbReference>
<comment type="caution">
    <text evidence="2">The sequence shown here is derived from an EMBL/GenBank/DDBJ whole genome shotgun (WGS) entry which is preliminary data.</text>
</comment>
<keyword evidence="4" id="KW-1185">Reference proteome</keyword>
<evidence type="ECO:0000259" key="1">
    <source>
        <dbReference type="PROSITE" id="PS50908"/>
    </source>
</evidence>
<evidence type="ECO:0000313" key="2">
    <source>
        <dbReference type="EMBL" id="CAF0759012.1"/>
    </source>
</evidence>
<feature type="domain" description="RWD" evidence="1">
    <location>
        <begin position="3"/>
        <end position="77"/>
    </location>
</feature>
<accession>A0A813PWP6</accession>
<dbReference type="EMBL" id="CAJNOM010000019">
    <property type="protein sequence ID" value="CAF0813028.1"/>
    <property type="molecule type" value="Genomic_DNA"/>
</dbReference>
<reference evidence="2" key="1">
    <citation type="submission" date="2021-02" db="EMBL/GenBank/DDBJ databases">
        <authorList>
            <person name="Nowell W R."/>
        </authorList>
    </citation>
    <scope>NUCLEOTIDE SEQUENCE</scope>
</reference>
<dbReference type="PROSITE" id="PS50908">
    <property type="entry name" value="RWD"/>
    <property type="match status" value="1"/>
</dbReference>
<proteinExistence type="predicted"/>
<dbReference type="EMBL" id="CAJNOI010000007">
    <property type="protein sequence ID" value="CAF0759012.1"/>
    <property type="molecule type" value="Genomic_DNA"/>
</dbReference>
<dbReference type="AlphaFoldDB" id="A0A813PWP6"/>
<evidence type="ECO:0000313" key="3">
    <source>
        <dbReference type="EMBL" id="CAF0813028.1"/>
    </source>
</evidence>